<organism evidence="2 3">
    <name type="scientific">Phaeocystidibacter marisrubri</name>
    <dbReference type="NCBI Taxonomy" id="1577780"/>
    <lineage>
        <taxon>Bacteria</taxon>
        <taxon>Pseudomonadati</taxon>
        <taxon>Bacteroidota</taxon>
        <taxon>Flavobacteriia</taxon>
        <taxon>Flavobacteriales</taxon>
        <taxon>Phaeocystidibacteraceae</taxon>
        <taxon>Phaeocystidibacter</taxon>
    </lineage>
</organism>
<dbReference type="Pfam" id="PF06123">
    <property type="entry name" value="CreD"/>
    <property type="match status" value="1"/>
</dbReference>
<keyword evidence="1" id="KW-0472">Membrane</keyword>
<reference evidence="2 3" key="1">
    <citation type="submission" date="2019-10" db="EMBL/GenBank/DDBJ databases">
        <title>Genome sequence of Phaeocystidibacter marisrubri JCM30614 (type strain).</title>
        <authorList>
            <person name="Bowman J.P."/>
        </authorList>
    </citation>
    <scope>NUCLEOTIDE SEQUENCE [LARGE SCALE GENOMIC DNA]</scope>
    <source>
        <strain evidence="2 3">JCM 30614</strain>
    </source>
</reference>
<dbReference type="GO" id="GO:0005886">
    <property type="term" value="C:plasma membrane"/>
    <property type="evidence" value="ECO:0007669"/>
    <property type="project" value="TreeGrafter"/>
</dbReference>
<dbReference type="RefSeq" id="WP_151692135.1">
    <property type="nucleotide sequence ID" value="NZ_BMGX01000002.1"/>
</dbReference>
<gene>
    <name evidence="2" type="primary">creD</name>
    <name evidence="2" type="ORF">F8C82_03790</name>
</gene>
<keyword evidence="1" id="KW-1133">Transmembrane helix</keyword>
<evidence type="ECO:0000256" key="1">
    <source>
        <dbReference type="SAM" id="Phobius"/>
    </source>
</evidence>
<feature type="transmembrane region" description="Helical" evidence="1">
    <location>
        <begin position="353"/>
        <end position="371"/>
    </location>
</feature>
<dbReference type="PANTHER" id="PTHR30092:SF0">
    <property type="entry name" value="INNER MEMBRANE PROTEIN CRED"/>
    <property type="match status" value="1"/>
</dbReference>
<feature type="transmembrane region" description="Helical" evidence="1">
    <location>
        <begin position="301"/>
        <end position="320"/>
    </location>
</feature>
<protein>
    <submittedName>
        <fullName evidence="2">Cell envelope integrity protein CreD</fullName>
    </submittedName>
</protein>
<dbReference type="InterPro" id="IPR010364">
    <property type="entry name" value="Uncharacterised_IM_CreD"/>
</dbReference>
<sequence>MSSSNMKSLLNWMRESLTYRVALVAVLTLILLIPLELVKGIISEREDRSASAINEVSYKWGDSQTFAGPMLVIPAHLPGSNRQNGNLQVLPLELNYNVNVSTETKKRGIYEVPVYRSTIEFTGSIEVEDIENKLPSQYEYDYANARVILHISDVKGLASNAKLTIDNKTYKLSSVRSTSVLPGINLSSPIVIDSLNKPIRFSGSIELNGTSRLHLLPLGSTTQATIVSDWPHPHYEGAFVTSEEPQISSEGSSGKWRVLEINREYPQVFLNKDYSLLSSNFGVEFMQPVDHYAMSFRAAKYGILIISLTFVVFLLIQLVVKLRVHSVQYIMVGIGLVVFYLLLVSFAEQIGFTLAYAIAALMTTALISWYAKGIYKKRGPVSALAGTLVITYGFIFIVMQLEDLALIAGSIILFVALAVLMYFTRQLQESNETEES</sequence>
<dbReference type="PIRSF" id="PIRSF004548">
    <property type="entry name" value="CreD"/>
    <property type="match status" value="1"/>
</dbReference>
<dbReference type="PANTHER" id="PTHR30092">
    <property type="entry name" value="INNER MEMBRANE PROTEIN CRED"/>
    <property type="match status" value="1"/>
</dbReference>
<dbReference type="EMBL" id="WBVQ01000001">
    <property type="protein sequence ID" value="KAB2817530.1"/>
    <property type="molecule type" value="Genomic_DNA"/>
</dbReference>
<evidence type="ECO:0000313" key="2">
    <source>
        <dbReference type="EMBL" id="KAB2817530.1"/>
    </source>
</evidence>
<evidence type="ECO:0000313" key="3">
    <source>
        <dbReference type="Proteomes" id="UP000484164"/>
    </source>
</evidence>
<keyword evidence="3" id="KW-1185">Reference proteome</keyword>
<feature type="transmembrane region" description="Helical" evidence="1">
    <location>
        <begin position="327"/>
        <end position="347"/>
    </location>
</feature>
<proteinExistence type="predicted"/>
<name>A0A6L3ZK59_9FLAO</name>
<accession>A0A6L3ZK59</accession>
<dbReference type="Proteomes" id="UP000484164">
    <property type="component" value="Unassembled WGS sequence"/>
</dbReference>
<comment type="caution">
    <text evidence="2">The sequence shown here is derived from an EMBL/GenBank/DDBJ whole genome shotgun (WGS) entry which is preliminary data.</text>
</comment>
<feature type="transmembrane region" description="Helical" evidence="1">
    <location>
        <begin position="383"/>
        <end position="399"/>
    </location>
</feature>
<feature type="transmembrane region" description="Helical" evidence="1">
    <location>
        <begin position="405"/>
        <end position="423"/>
    </location>
</feature>
<dbReference type="AlphaFoldDB" id="A0A6L3ZK59"/>
<dbReference type="NCBIfam" id="NF008712">
    <property type="entry name" value="PRK11715.1-1"/>
    <property type="match status" value="1"/>
</dbReference>
<keyword evidence="1" id="KW-0812">Transmembrane</keyword>
<dbReference type="OrthoDB" id="9791851at2"/>